<dbReference type="AlphaFoldDB" id="A0A380SVW3"/>
<dbReference type="GO" id="GO:0070929">
    <property type="term" value="P:trans-translation"/>
    <property type="evidence" value="ECO:0007669"/>
    <property type="project" value="UniProtKB-UniRule"/>
</dbReference>
<evidence type="ECO:0000256" key="4">
    <source>
        <dbReference type="SAM" id="MobiDB-lite"/>
    </source>
</evidence>
<protein>
    <recommendedName>
        <fullName evidence="3">SsrA-binding protein</fullName>
    </recommendedName>
    <alternativeName>
        <fullName evidence="3">Small protein B</fullName>
    </alternativeName>
</protein>
<evidence type="ECO:0000256" key="2">
    <source>
        <dbReference type="ARBA" id="ARBA00022884"/>
    </source>
</evidence>
<dbReference type="NCBIfam" id="TIGR00086">
    <property type="entry name" value="smpB"/>
    <property type="match status" value="1"/>
</dbReference>
<accession>A0A380SVW3</accession>
<comment type="similarity">
    <text evidence="3">Belongs to the SmpB family.</text>
</comment>
<evidence type="ECO:0000256" key="3">
    <source>
        <dbReference type="HAMAP-Rule" id="MF_00023"/>
    </source>
</evidence>
<dbReference type="InterPro" id="IPR000037">
    <property type="entry name" value="SsrA-bd_prot"/>
</dbReference>
<dbReference type="HAMAP" id="MF_00023">
    <property type="entry name" value="SmpB"/>
    <property type="match status" value="1"/>
</dbReference>
<dbReference type="Gene3D" id="2.40.280.10">
    <property type="match status" value="1"/>
</dbReference>
<dbReference type="CDD" id="cd09294">
    <property type="entry name" value="SmpB"/>
    <property type="match status" value="1"/>
</dbReference>
<gene>
    <name evidence="3 5" type="primary">smpB</name>
    <name evidence="5" type="ORF">CCOS864_00866</name>
</gene>
<dbReference type="GO" id="GO:0070930">
    <property type="term" value="P:trans-translation-dependent protein tagging"/>
    <property type="evidence" value="ECO:0007669"/>
    <property type="project" value="TreeGrafter"/>
</dbReference>
<organism evidence="5 6">
    <name type="scientific">Pseudomonas wadenswilerensis</name>
    <dbReference type="NCBI Taxonomy" id="1785161"/>
    <lineage>
        <taxon>Bacteria</taxon>
        <taxon>Pseudomonadati</taxon>
        <taxon>Pseudomonadota</taxon>
        <taxon>Gammaproteobacteria</taxon>
        <taxon>Pseudomonadales</taxon>
        <taxon>Pseudomonadaceae</taxon>
        <taxon>Pseudomonas</taxon>
    </lineage>
</organism>
<evidence type="ECO:0000313" key="6">
    <source>
        <dbReference type="Proteomes" id="UP000255177"/>
    </source>
</evidence>
<dbReference type="InterPro" id="IPR020081">
    <property type="entry name" value="SsrA-bd_prot_CS"/>
</dbReference>
<dbReference type="Proteomes" id="UP000255177">
    <property type="component" value="Unassembled WGS sequence"/>
</dbReference>
<comment type="function">
    <text evidence="3">Required for rescue of stalled ribosomes mediated by trans-translation. Binds to transfer-messenger RNA (tmRNA), required for stable association of tmRNA with ribosomes. tmRNA and SmpB together mimic tRNA shape, replacing the anticodon stem-loop with SmpB. tmRNA is encoded by the ssrA gene; the 2 termini fold to resemble tRNA(Ala) and it encodes a 'tag peptide', a short internal open reading frame. During trans-translation Ala-aminoacylated tmRNA acts like a tRNA, entering the A-site of stalled ribosomes, displacing the stalled mRNA. The ribosome then switches to translate the ORF on the tmRNA; the nascent peptide is terminated with the 'tag peptide' encoded by the tmRNA and targeted for degradation. The ribosome is freed to recommence translation, which seems to be the essential function of trans-translation.</text>
</comment>
<feature type="region of interest" description="Disordered" evidence="4">
    <location>
        <begin position="152"/>
        <end position="181"/>
    </location>
</feature>
<keyword evidence="6" id="KW-1185">Reference proteome</keyword>
<dbReference type="PANTHER" id="PTHR30308:SF2">
    <property type="entry name" value="SSRA-BINDING PROTEIN"/>
    <property type="match status" value="1"/>
</dbReference>
<dbReference type="PROSITE" id="PS01317">
    <property type="entry name" value="SSRP"/>
    <property type="match status" value="1"/>
</dbReference>
<dbReference type="NCBIfam" id="NF003843">
    <property type="entry name" value="PRK05422.1"/>
    <property type="match status" value="1"/>
</dbReference>
<evidence type="ECO:0000313" key="5">
    <source>
        <dbReference type="EMBL" id="SUQ61450.1"/>
    </source>
</evidence>
<dbReference type="SUPFAM" id="SSF74982">
    <property type="entry name" value="Small protein B (SmpB)"/>
    <property type="match status" value="1"/>
</dbReference>
<keyword evidence="1 3" id="KW-0963">Cytoplasm</keyword>
<dbReference type="Pfam" id="PF01668">
    <property type="entry name" value="SmpB"/>
    <property type="match status" value="1"/>
</dbReference>
<dbReference type="EMBL" id="UIDD01000003">
    <property type="protein sequence ID" value="SUQ61450.1"/>
    <property type="molecule type" value="Genomic_DNA"/>
</dbReference>
<dbReference type="GO" id="GO:0005829">
    <property type="term" value="C:cytosol"/>
    <property type="evidence" value="ECO:0007669"/>
    <property type="project" value="TreeGrafter"/>
</dbReference>
<dbReference type="InterPro" id="IPR023620">
    <property type="entry name" value="SmpB"/>
</dbReference>
<dbReference type="GO" id="GO:0003723">
    <property type="term" value="F:RNA binding"/>
    <property type="evidence" value="ECO:0007669"/>
    <property type="project" value="UniProtKB-UniRule"/>
</dbReference>
<evidence type="ECO:0000256" key="1">
    <source>
        <dbReference type="ARBA" id="ARBA00022490"/>
    </source>
</evidence>
<reference evidence="6" key="1">
    <citation type="submission" date="2018-07" db="EMBL/GenBank/DDBJ databases">
        <authorList>
            <person name="Blom J."/>
        </authorList>
    </citation>
    <scope>NUCLEOTIDE SEQUENCE [LARGE SCALE GENOMIC DNA]</scope>
    <source>
        <strain evidence="6">CCOS 864</strain>
    </source>
</reference>
<name>A0A380SVW3_9PSED</name>
<dbReference type="PANTHER" id="PTHR30308">
    <property type="entry name" value="TMRNA-BINDING COMPONENT OF TRANS-TRANSLATION TAGGING COMPLEX"/>
    <property type="match status" value="1"/>
</dbReference>
<sequence length="181" mass="20408">MAQAHCYPVADSAATAYNAAPMANQKKHPTGTIAQNKKARHDYFIEHKFEAGLVLSGWEVKSLRAGKAHLTDSYVVLKDGEAWLMGSHITPLTAASTHVIADPTRTRKLLLNRRELERLHAAVQQKGYTCVALSIYWSKHLIKCEIALGKGKKEYDKRDTQRERDSDRELQRAVRNKGKED</sequence>
<keyword evidence="2 3" id="KW-0694">RNA-binding</keyword>
<comment type="subcellular location">
    <subcellularLocation>
        <location evidence="3">Cytoplasm</location>
    </subcellularLocation>
    <text evidence="3">The tmRNA-SmpB complex associates with stalled 70S ribosomes.</text>
</comment>
<proteinExistence type="inferred from homology"/>